<comment type="similarity">
    <text evidence="9">Belongs to the G-protein coupled receptor 1 family.</text>
</comment>
<sequence length="734" mass="79850">MADECFMGRNRLPVSRRGSPAVEQGKSVLSSSSSSNNNINSSTVHGADSMNVVNVSELAPPPTDYNLSTVATPMRCGDGNWTSACGGNDTWPTDVWANASVVVDDSQVFTLWQIVVIGVLVGALSLATVSGNILVLASFYVERSIRQPTNYFIASLAISDLLIGLLSMPLYTQSLVLKGWRLGQLVCDIWLSVDYTVCLASQYTVLCITIDRFCSVKFPARYRNWRTQNKVRWMVVLSWLIPMALFFTCIFGWPYFVDLGVRDTSQCSADFLNDPVFNTILIFSYYWDSLIVLTVLYIGIYKVAWQLQKKSEAKYKRMTSMVAMASGHMTKVGIGISKTQGTLLDPDSKVKGGAAGNSNASSTNNKTSSGKSATETTSFASKQDESQQERSSSPVYPSDQEDDSSSDHARTASQKKTPPKEGKHKEGGKATKADKAAAKRAKPSSAQKKMLKISPPPVSANNVDVAVVSAKGAATKIDDVATPPAQPADANAQLNATTGGAQEGSPERAQSLSYKTDQESVQSPSTESFRTTSVPLSPNSAPSSKEPSPMPREGSPYARDGSPMQKEGSPTVVTTKGKGKGAVTRVAKPDEVALLKEVTPPRYSGDDNVTNGKTVSPERSTLLSLKLKIRGKKKEKAASSKATKREKSKSENRARKALRTITCIMGAFVLCWTPWHICATILGFCPTCVNADLYSFSYWLCYMNSPLNPFMYALANVQFKKTFVRMLKGDWKRR</sequence>
<dbReference type="PANTHER" id="PTHR24248">
    <property type="entry name" value="ADRENERGIC RECEPTOR-RELATED G-PROTEIN COUPLED RECEPTOR"/>
    <property type="match status" value="1"/>
</dbReference>
<evidence type="ECO:0000256" key="7">
    <source>
        <dbReference type="ARBA" id="ARBA00023170"/>
    </source>
</evidence>
<keyword evidence="7 9" id="KW-0675">Receptor</keyword>
<comment type="subcellular location">
    <subcellularLocation>
        <location evidence="1">Cell membrane</location>
        <topology evidence="1">Multi-pass membrane protein</topology>
    </subcellularLocation>
</comment>
<dbReference type="PROSITE" id="PS00237">
    <property type="entry name" value="G_PROTEIN_RECEP_F1_1"/>
    <property type="match status" value="1"/>
</dbReference>
<organism evidence="13 14">
    <name type="scientific">Priapulus caudatus</name>
    <name type="common">Priapulid worm</name>
    <dbReference type="NCBI Taxonomy" id="37621"/>
    <lineage>
        <taxon>Eukaryota</taxon>
        <taxon>Metazoa</taxon>
        <taxon>Ecdysozoa</taxon>
        <taxon>Scalidophora</taxon>
        <taxon>Priapulida</taxon>
        <taxon>Priapulimorpha</taxon>
        <taxon>Priapulimorphida</taxon>
        <taxon>Priapulidae</taxon>
        <taxon>Priapulus</taxon>
    </lineage>
</organism>
<evidence type="ECO:0000256" key="5">
    <source>
        <dbReference type="ARBA" id="ARBA00023040"/>
    </source>
</evidence>
<dbReference type="Proteomes" id="UP000695022">
    <property type="component" value="Unplaced"/>
</dbReference>
<feature type="region of interest" description="Disordered" evidence="10">
    <location>
        <begin position="478"/>
        <end position="584"/>
    </location>
</feature>
<keyword evidence="8 9" id="KW-0807">Transducer</keyword>
<keyword evidence="3 9" id="KW-0812">Transmembrane</keyword>
<evidence type="ECO:0000256" key="8">
    <source>
        <dbReference type="ARBA" id="ARBA00023224"/>
    </source>
</evidence>
<feature type="transmembrane region" description="Helical" evidence="11">
    <location>
        <begin position="189"/>
        <end position="210"/>
    </location>
</feature>
<dbReference type="Gene3D" id="1.20.1070.10">
    <property type="entry name" value="Rhodopsin 7-helix transmembrane proteins"/>
    <property type="match status" value="2"/>
</dbReference>
<feature type="compositionally biased region" description="Basic and acidic residues" evidence="10">
    <location>
        <begin position="643"/>
        <end position="653"/>
    </location>
</feature>
<dbReference type="InterPro" id="IPR017452">
    <property type="entry name" value="GPCR_Rhodpsn_7TM"/>
</dbReference>
<dbReference type="Pfam" id="PF00001">
    <property type="entry name" value="7tm_1"/>
    <property type="match status" value="2"/>
</dbReference>
<feature type="compositionally biased region" description="Low complexity" evidence="10">
    <location>
        <begin position="356"/>
        <end position="374"/>
    </location>
</feature>
<dbReference type="RefSeq" id="XP_014667277.1">
    <property type="nucleotide sequence ID" value="XM_014811791.1"/>
</dbReference>
<protein>
    <submittedName>
        <fullName evidence="14">Muscarinic acetylcholine receptor M1-like</fullName>
    </submittedName>
</protein>
<feature type="transmembrane region" description="Helical" evidence="11">
    <location>
        <begin position="231"/>
        <end position="256"/>
    </location>
</feature>
<dbReference type="PROSITE" id="PS50262">
    <property type="entry name" value="G_PROTEIN_RECEP_F1_2"/>
    <property type="match status" value="1"/>
</dbReference>
<feature type="domain" description="G-protein coupled receptors family 1 profile" evidence="12">
    <location>
        <begin position="131"/>
        <end position="712"/>
    </location>
</feature>
<proteinExistence type="inferred from homology"/>
<evidence type="ECO:0000313" key="14">
    <source>
        <dbReference type="RefSeq" id="XP_014667277.1"/>
    </source>
</evidence>
<dbReference type="SUPFAM" id="SSF81321">
    <property type="entry name" value="Family A G protein-coupled receptor-like"/>
    <property type="match status" value="1"/>
</dbReference>
<gene>
    <name evidence="14" type="primary">LOC106808886</name>
</gene>
<evidence type="ECO:0000256" key="1">
    <source>
        <dbReference type="ARBA" id="ARBA00004651"/>
    </source>
</evidence>
<keyword evidence="4 11" id="KW-1133">Transmembrane helix</keyword>
<keyword evidence="5 9" id="KW-0297">G-protein coupled receptor</keyword>
<evidence type="ECO:0000256" key="9">
    <source>
        <dbReference type="RuleBase" id="RU000688"/>
    </source>
</evidence>
<feature type="transmembrane region" description="Helical" evidence="11">
    <location>
        <begin position="111"/>
        <end position="139"/>
    </location>
</feature>
<evidence type="ECO:0000313" key="13">
    <source>
        <dbReference type="Proteomes" id="UP000695022"/>
    </source>
</evidence>
<feature type="transmembrane region" description="Helical" evidence="11">
    <location>
        <begin position="696"/>
        <end position="715"/>
    </location>
</feature>
<dbReference type="GeneID" id="106808886"/>
<feature type="transmembrane region" description="Helical" evidence="11">
    <location>
        <begin position="657"/>
        <end position="684"/>
    </location>
</feature>
<evidence type="ECO:0000256" key="4">
    <source>
        <dbReference type="ARBA" id="ARBA00022989"/>
    </source>
</evidence>
<evidence type="ECO:0000256" key="3">
    <source>
        <dbReference type="ARBA" id="ARBA00022692"/>
    </source>
</evidence>
<evidence type="ECO:0000256" key="6">
    <source>
        <dbReference type="ARBA" id="ARBA00023136"/>
    </source>
</evidence>
<keyword evidence="6 11" id="KW-0472">Membrane</keyword>
<feature type="region of interest" description="Disordered" evidence="10">
    <location>
        <begin position="345"/>
        <end position="462"/>
    </location>
</feature>
<dbReference type="PRINTS" id="PR00237">
    <property type="entry name" value="GPCRRHODOPSN"/>
</dbReference>
<feature type="compositionally biased region" description="Low complexity" evidence="10">
    <location>
        <begin position="30"/>
        <end position="42"/>
    </location>
</feature>
<accession>A0ABM1E506</accession>
<feature type="compositionally biased region" description="Polar residues" evidence="10">
    <location>
        <begin position="508"/>
        <end position="546"/>
    </location>
</feature>
<dbReference type="PRINTS" id="PR00243">
    <property type="entry name" value="MUSCARINICR"/>
</dbReference>
<feature type="compositionally biased region" description="Basic and acidic residues" evidence="10">
    <location>
        <begin position="418"/>
        <end position="437"/>
    </location>
</feature>
<dbReference type="InterPro" id="IPR000995">
    <property type="entry name" value="Musac_Ach_rcpt"/>
</dbReference>
<evidence type="ECO:0000256" key="11">
    <source>
        <dbReference type="SAM" id="Phobius"/>
    </source>
</evidence>
<dbReference type="SMART" id="SM01381">
    <property type="entry name" value="7TM_GPCR_Srsx"/>
    <property type="match status" value="1"/>
</dbReference>
<reference evidence="14" key="1">
    <citation type="submission" date="2025-08" db="UniProtKB">
        <authorList>
            <consortium name="RefSeq"/>
        </authorList>
    </citation>
    <scope>IDENTIFICATION</scope>
</reference>
<evidence type="ECO:0000259" key="12">
    <source>
        <dbReference type="PROSITE" id="PS50262"/>
    </source>
</evidence>
<feature type="region of interest" description="Disordered" evidence="10">
    <location>
        <begin position="1"/>
        <end position="45"/>
    </location>
</feature>
<name>A0ABM1E506_PRICU</name>
<dbReference type="InterPro" id="IPR000276">
    <property type="entry name" value="GPCR_Rhodpsn"/>
</dbReference>
<keyword evidence="13" id="KW-1185">Reference proteome</keyword>
<evidence type="ECO:0000256" key="2">
    <source>
        <dbReference type="ARBA" id="ARBA00022475"/>
    </source>
</evidence>
<feature type="transmembrane region" description="Helical" evidence="11">
    <location>
        <begin position="151"/>
        <end position="169"/>
    </location>
</feature>
<feature type="transmembrane region" description="Helical" evidence="11">
    <location>
        <begin position="276"/>
        <end position="300"/>
    </location>
</feature>
<evidence type="ECO:0000256" key="10">
    <source>
        <dbReference type="SAM" id="MobiDB-lite"/>
    </source>
</evidence>
<keyword evidence="2" id="KW-1003">Cell membrane</keyword>
<feature type="region of interest" description="Disordered" evidence="10">
    <location>
        <begin position="629"/>
        <end position="653"/>
    </location>
</feature>
<dbReference type="PANTHER" id="PTHR24248:SF185">
    <property type="entry name" value="DOPAMINE RECEPTOR 2"/>
    <property type="match status" value="1"/>
</dbReference>